<gene>
    <name evidence="4" type="ORF">WJX74_010947</name>
</gene>
<dbReference type="InterPro" id="IPR007577">
    <property type="entry name" value="GlycoTrfase_DXD_sugar-bd_CS"/>
</dbReference>
<sequence>MAKPCRVRLLASFLVATAFAFASAFPNPFSAAADQQQIPRILHQVYLDGDLALKQESRRNDTAFRSEWLESCRRATRGWTHMFWDLEKARALLSDKYSWFLPAFAAYPKTVLRGDAIRPFILHAYGGLYLDMDVECFRSPEPFMAGFDLIFQSEFPEADDINNAIMAGVPGHPFWMQMMIMLFMKYDQTLRTDISWSLILDSTGPGISKAAFQAFFPGIAREDNLLGSWRATSSIVKVFGLGTWYCPCRWNDQVCHRQVDEMRGNDTLPSNMMGHHRYSGSWTPTKHGLYRGQAVLLADRASHLGLTLYLWSFVLLAVALAAAARPLLRRCRSRRAPDLTLPIALLRRTRSTARLRGD</sequence>
<dbReference type="AlphaFoldDB" id="A0AAW1QAU1"/>
<evidence type="ECO:0008006" key="6">
    <source>
        <dbReference type="Google" id="ProtNLM"/>
    </source>
</evidence>
<feature type="signal peptide" evidence="3">
    <location>
        <begin position="1"/>
        <end position="24"/>
    </location>
</feature>
<dbReference type="Gene3D" id="3.90.550.20">
    <property type="match status" value="1"/>
</dbReference>
<keyword evidence="1" id="KW-0808">Transferase</keyword>
<reference evidence="4 5" key="1">
    <citation type="journal article" date="2024" name="Nat. Commun.">
        <title>Phylogenomics reveals the evolutionary origins of lichenization in chlorophyte algae.</title>
        <authorList>
            <person name="Puginier C."/>
            <person name="Libourel C."/>
            <person name="Otte J."/>
            <person name="Skaloud P."/>
            <person name="Haon M."/>
            <person name="Grisel S."/>
            <person name="Petersen M."/>
            <person name="Berrin J.G."/>
            <person name="Delaux P.M."/>
            <person name="Dal Grande F."/>
            <person name="Keller J."/>
        </authorList>
    </citation>
    <scope>NUCLEOTIDE SEQUENCE [LARGE SCALE GENOMIC DNA]</scope>
    <source>
        <strain evidence="4 5">SAG 2145</strain>
    </source>
</reference>
<dbReference type="GO" id="GO:0016020">
    <property type="term" value="C:membrane"/>
    <property type="evidence" value="ECO:0007669"/>
    <property type="project" value="GOC"/>
</dbReference>
<keyword evidence="3" id="KW-0732">Signal</keyword>
<evidence type="ECO:0000256" key="2">
    <source>
        <dbReference type="SAM" id="Phobius"/>
    </source>
</evidence>
<evidence type="ECO:0000313" key="5">
    <source>
        <dbReference type="Proteomes" id="UP001438707"/>
    </source>
</evidence>
<name>A0AAW1QAU1_9CHLO</name>
<dbReference type="SUPFAM" id="SSF53448">
    <property type="entry name" value="Nucleotide-diphospho-sugar transferases"/>
    <property type="match status" value="1"/>
</dbReference>
<keyword evidence="2" id="KW-1133">Transmembrane helix</keyword>
<accession>A0AAW1QAU1</accession>
<evidence type="ECO:0000256" key="1">
    <source>
        <dbReference type="ARBA" id="ARBA00022679"/>
    </source>
</evidence>
<dbReference type="Pfam" id="PF04488">
    <property type="entry name" value="Gly_transf_sug"/>
    <property type="match status" value="1"/>
</dbReference>
<protein>
    <recommendedName>
        <fullName evidence="6">Glycosyltransferase family 32 protein</fullName>
    </recommendedName>
</protein>
<dbReference type="Proteomes" id="UP001438707">
    <property type="component" value="Unassembled WGS sequence"/>
</dbReference>
<evidence type="ECO:0000313" key="4">
    <source>
        <dbReference type="EMBL" id="KAK9817534.1"/>
    </source>
</evidence>
<keyword evidence="2" id="KW-0472">Membrane</keyword>
<organism evidence="4 5">
    <name type="scientific">Apatococcus lobatus</name>
    <dbReference type="NCBI Taxonomy" id="904363"/>
    <lineage>
        <taxon>Eukaryota</taxon>
        <taxon>Viridiplantae</taxon>
        <taxon>Chlorophyta</taxon>
        <taxon>core chlorophytes</taxon>
        <taxon>Trebouxiophyceae</taxon>
        <taxon>Chlorellales</taxon>
        <taxon>Chlorellaceae</taxon>
        <taxon>Apatococcus</taxon>
    </lineage>
</organism>
<dbReference type="GO" id="GO:0000030">
    <property type="term" value="F:mannosyltransferase activity"/>
    <property type="evidence" value="ECO:0007669"/>
    <property type="project" value="TreeGrafter"/>
</dbReference>
<dbReference type="GO" id="GO:0051999">
    <property type="term" value="P:mannosyl-inositol phosphorylceramide biosynthetic process"/>
    <property type="evidence" value="ECO:0007669"/>
    <property type="project" value="TreeGrafter"/>
</dbReference>
<dbReference type="PANTHER" id="PTHR32385:SF15">
    <property type="entry name" value="INOSITOL PHOSPHOCERAMIDE MANNOSYLTRANSFERASE 1"/>
    <property type="match status" value="1"/>
</dbReference>
<keyword evidence="2" id="KW-0812">Transmembrane</keyword>
<keyword evidence="5" id="KW-1185">Reference proteome</keyword>
<dbReference type="PANTHER" id="PTHR32385">
    <property type="entry name" value="MANNOSYL PHOSPHORYLINOSITOL CERAMIDE SYNTHASE"/>
    <property type="match status" value="1"/>
</dbReference>
<proteinExistence type="predicted"/>
<dbReference type="InterPro" id="IPR029044">
    <property type="entry name" value="Nucleotide-diphossugar_trans"/>
</dbReference>
<feature type="chain" id="PRO_5043598270" description="Glycosyltransferase family 32 protein" evidence="3">
    <location>
        <begin position="25"/>
        <end position="358"/>
    </location>
</feature>
<comment type="caution">
    <text evidence="4">The sequence shown here is derived from an EMBL/GenBank/DDBJ whole genome shotgun (WGS) entry which is preliminary data.</text>
</comment>
<dbReference type="EMBL" id="JALJOS010000066">
    <property type="protein sequence ID" value="KAK9817534.1"/>
    <property type="molecule type" value="Genomic_DNA"/>
</dbReference>
<feature type="transmembrane region" description="Helical" evidence="2">
    <location>
        <begin position="308"/>
        <end position="328"/>
    </location>
</feature>
<evidence type="ECO:0000256" key="3">
    <source>
        <dbReference type="SAM" id="SignalP"/>
    </source>
</evidence>
<dbReference type="InterPro" id="IPR051706">
    <property type="entry name" value="Glycosyltransferase_domain"/>
</dbReference>